<evidence type="ECO:0000313" key="5">
    <source>
        <dbReference type="EMBL" id="GJQ09263.1"/>
    </source>
</evidence>
<accession>A0A9C7UN15</accession>
<keyword evidence="2" id="KW-0539">Nucleus</keyword>
<dbReference type="Proteomes" id="UP001061958">
    <property type="component" value="Unassembled WGS sequence"/>
</dbReference>
<protein>
    <recommendedName>
        <fullName evidence="4">CCT domain-containing protein</fullName>
    </recommendedName>
</protein>
<dbReference type="InterPro" id="IPR010402">
    <property type="entry name" value="CCT_domain"/>
</dbReference>
<reference evidence="5" key="2">
    <citation type="submission" date="2022-01" db="EMBL/GenBank/DDBJ databases">
        <authorList>
            <person name="Hirooka S."/>
            <person name="Miyagishima S.Y."/>
        </authorList>
    </citation>
    <scope>NUCLEOTIDE SEQUENCE</scope>
    <source>
        <strain evidence="5">NBRC 102759</strain>
    </source>
</reference>
<dbReference type="PANTHER" id="PTHR31319:SF77">
    <property type="entry name" value="ZINC FINGER PROTEIN CONSTANS-LIKE 4"/>
    <property type="match status" value="1"/>
</dbReference>
<evidence type="ECO:0000256" key="2">
    <source>
        <dbReference type="ARBA" id="ARBA00023242"/>
    </source>
</evidence>
<evidence type="ECO:0000259" key="4">
    <source>
        <dbReference type="PROSITE" id="PS51017"/>
    </source>
</evidence>
<sequence>MNHKMDTISDTTEKLPSNCCERNKEAHLTIYREEDQVGGSCSDTNSCESSYSFHEEVQGLLFQSPLLSKWLGRTETVQANCTENESVSESNTQGEQVYLDFCCIPGYQSYVEPYSQEEGLQRNFFMEKNLEYSVPNNLEMNRQDYPWEGRYEERVESRWGPCTYDDMNMSSFYGYVQEKNQVASLLDKDRISMYHSNILSNPFSMEGYSNFSQSNDNFDYTEKYSRKTCKDSINEIRWYDEYSRRRDNLTKGRLQSTDTICPLDSISSSGSRRKRRKSKASPKDLLENDASVLYKPAEWSQYELSSYRMAALARYYDKKHRRNYGKKVRYECRKRLAVYRPRLLGRFIKTPCNTSKCGKPSLETDTV</sequence>
<gene>
    <name evidence="5" type="ORF">GpartN1_g1054.t1</name>
</gene>
<organism evidence="5 6">
    <name type="scientific">Galdieria partita</name>
    <dbReference type="NCBI Taxonomy" id="83374"/>
    <lineage>
        <taxon>Eukaryota</taxon>
        <taxon>Rhodophyta</taxon>
        <taxon>Bangiophyceae</taxon>
        <taxon>Galdieriales</taxon>
        <taxon>Galdieriaceae</taxon>
        <taxon>Galdieria</taxon>
    </lineage>
</organism>
<dbReference type="GO" id="GO:0005634">
    <property type="term" value="C:nucleus"/>
    <property type="evidence" value="ECO:0007669"/>
    <property type="project" value="UniProtKB-SubCell"/>
</dbReference>
<dbReference type="PANTHER" id="PTHR31319">
    <property type="entry name" value="ZINC FINGER PROTEIN CONSTANS-LIKE 4"/>
    <property type="match status" value="1"/>
</dbReference>
<dbReference type="EMBL" id="BQMJ01000007">
    <property type="protein sequence ID" value="GJQ09263.1"/>
    <property type="molecule type" value="Genomic_DNA"/>
</dbReference>
<dbReference type="PROSITE" id="PS51017">
    <property type="entry name" value="CCT"/>
    <property type="match status" value="1"/>
</dbReference>
<dbReference type="InterPro" id="IPR045281">
    <property type="entry name" value="CONSTANS-like"/>
</dbReference>
<evidence type="ECO:0000313" key="6">
    <source>
        <dbReference type="Proteomes" id="UP001061958"/>
    </source>
</evidence>
<dbReference type="Pfam" id="PF06203">
    <property type="entry name" value="CCT"/>
    <property type="match status" value="1"/>
</dbReference>
<feature type="region of interest" description="Disordered" evidence="3">
    <location>
        <begin position="260"/>
        <end position="283"/>
    </location>
</feature>
<reference evidence="5" key="1">
    <citation type="journal article" date="2022" name="Proc. Natl. Acad. Sci. U.S.A.">
        <title>Life cycle and functional genomics of the unicellular red alga Galdieria for elucidating algal and plant evolution and industrial use.</title>
        <authorList>
            <person name="Hirooka S."/>
            <person name="Itabashi T."/>
            <person name="Ichinose T.M."/>
            <person name="Onuma R."/>
            <person name="Fujiwara T."/>
            <person name="Yamashita S."/>
            <person name="Jong L.W."/>
            <person name="Tomita R."/>
            <person name="Iwane A.H."/>
            <person name="Miyagishima S.Y."/>
        </authorList>
    </citation>
    <scope>NUCLEOTIDE SEQUENCE</scope>
    <source>
        <strain evidence="5">NBRC 102759</strain>
    </source>
</reference>
<feature type="domain" description="CCT" evidence="4">
    <location>
        <begin position="308"/>
        <end position="350"/>
    </location>
</feature>
<evidence type="ECO:0000256" key="3">
    <source>
        <dbReference type="SAM" id="MobiDB-lite"/>
    </source>
</evidence>
<dbReference type="AlphaFoldDB" id="A0A9C7UN15"/>
<keyword evidence="6" id="KW-1185">Reference proteome</keyword>
<dbReference type="OrthoDB" id="153872at2759"/>
<feature type="compositionally biased region" description="Basic residues" evidence="3">
    <location>
        <begin position="271"/>
        <end position="280"/>
    </location>
</feature>
<evidence type="ECO:0000256" key="1">
    <source>
        <dbReference type="ARBA" id="ARBA00004123"/>
    </source>
</evidence>
<comment type="subcellular location">
    <subcellularLocation>
        <location evidence="1">Nucleus</location>
    </subcellularLocation>
</comment>
<proteinExistence type="predicted"/>
<comment type="caution">
    <text evidence="5">The sequence shown here is derived from an EMBL/GenBank/DDBJ whole genome shotgun (WGS) entry which is preliminary data.</text>
</comment>
<name>A0A9C7UN15_9RHOD</name>